<evidence type="ECO:0000256" key="3">
    <source>
        <dbReference type="ARBA" id="ARBA00022448"/>
    </source>
</evidence>
<dbReference type="STRING" id="436010.A0A166FYV5"/>
<dbReference type="SUPFAM" id="SSF48371">
    <property type="entry name" value="ARM repeat"/>
    <property type="match status" value="1"/>
</dbReference>
<dbReference type="Pfam" id="PF25758">
    <property type="entry name" value="TPR_IPO11"/>
    <property type="match status" value="1"/>
</dbReference>
<dbReference type="EMBL" id="KV417584">
    <property type="protein sequence ID" value="KZP17309.1"/>
    <property type="molecule type" value="Genomic_DNA"/>
</dbReference>
<dbReference type="GO" id="GO:0006606">
    <property type="term" value="P:protein import into nucleus"/>
    <property type="evidence" value="ECO:0007669"/>
    <property type="project" value="TreeGrafter"/>
</dbReference>
<dbReference type="Pfam" id="PF03810">
    <property type="entry name" value="IBN_N"/>
    <property type="match status" value="1"/>
</dbReference>
<dbReference type="Gene3D" id="1.25.10.10">
    <property type="entry name" value="Leucine-rich Repeat Variant"/>
    <property type="match status" value="1"/>
</dbReference>
<dbReference type="InterPro" id="IPR058669">
    <property type="entry name" value="TPR_IPO7/11-like"/>
</dbReference>
<dbReference type="PROSITE" id="PS50166">
    <property type="entry name" value="IMPORTIN_B_NT"/>
    <property type="match status" value="1"/>
</dbReference>
<name>A0A166FYV5_9AGAM</name>
<sequence length="1057" mass="118751">MPRPQPQLGLATEAINLEELYAVISGAASQDVAQLQACTERLKMMMDMTGTFDGLSDIASQKTSVPLAVRQQSIIQFKNHALSHWRSRKLLTDEARARIRSRCLMMLDEEDDLIAQCNEEIISKIARSDFPGNWSNLVTDLMTTIETNLQIRYSSNAADPRTTLVLRRSIKALNGIVFEFTTIRMLTGVATLKNLFTYLHQPLWKYYETISSPFASTLNPDSIALPRTAEDLLLAHLIYEAVFHLTTWLWQRHGKDGKDEFEGLRPWFNTVFQNSGVVRKNLNESRTNIMKAVSSSAAPLTGTGRKSIGLLTRHLLLLGEFFRRLQQLSSPSFVRIPSCTDIVLYGWSKVVEATNAAPQLISDSEEAVFPTKVLVQAMVLFKESLGQWTEKPKKGLVNPDTLSREFVEEAVKLLVTKFIPLNPKDLEGWMADPEEWVNMEDKENDQWEYDLRPCGERVLMTLCQQYTSFVVPLLETTFKQVIDQPTVDLASVVQKEALYCAIGRCALKMKDVIPFDQWLEHSLVPESRSDNPTFPIIKRRIAWLIGQWVHNGCASADNPRIWDVLVHLLKDRGPGADAVVRFTAATAMKECVESRDFDINVFAPYLSAAVTELVKLTEEADTLESKHRVARCLDTIIDRAEIRIIPLIPVITSAVPQYWIAAEDDFTFKATLLGLVECLVKACKEHSATLNALTVPLIRDSLSPKNITSLDEQGLDLWQSTLRNTVTIESVNGAPALAELVPLLLQLLAVNLDLLGKIIGLVESYFILGAPLILKSYALDFFRAAQAVLTGPVVSVNIKDITIALNLVMQIAHPSQWAEAIHLSGLFAHIISYVLNEESPALQTTQFLYVLARIIIADSKIFMQLLSATASSTGAPDDSKLMSDLMDVWWARFDNMAEPRQRKLTAMCIASLVSTGHPQVLKRLSNEIFNLWMDVFCEIQEVLDQAASDGTRYGLFFVQVDPSMRPWCTSSPIHRFWDEDQAPSSYYKETEGTPEWNRRHTLFTTDPVRTTLLSTYVAARLQEAEVACGGSQALQQLYLQDVDPTVMKQIQVYLSKS</sequence>
<protein>
    <submittedName>
        <fullName evidence="6">ARM repeat-containing protein</fullName>
    </submittedName>
</protein>
<dbReference type="InterPro" id="IPR016024">
    <property type="entry name" value="ARM-type_fold"/>
</dbReference>
<accession>A0A166FYV5</accession>
<dbReference type="Proteomes" id="UP000076532">
    <property type="component" value="Unassembled WGS sequence"/>
</dbReference>
<dbReference type="GO" id="GO:0005635">
    <property type="term" value="C:nuclear envelope"/>
    <property type="evidence" value="ECO:0007669"/>
    <property type="project" value="TreeGrafter"/>
</dbReference>
<evidence type="ECO:0000313" key="7">
    <source>
        <dbReference type="Proteomes" id="UP000076532"/>
    </source>
</evidence>
<keyword evidence="4" id="KW-0539">Nucleus</keyword>
<proteinExistence type="inferred from homology"/>
<keyword evidence="3" id="KW-0813">Transport</keyword>
<gene>
    <name evidence="6" type="ORF">FIBSPDRAFT_920728</name>
</gene>
<evidence type="ECO:0000259" key="5">
    <source>
        <dbReference type="PROSITE" id="PS50166"/>
    </source>
</evidence>
<evidence type="ECO:0000313" key="6">
    <source>
        <dbReference type="EMBL" id="KZP17309.1"/>
    </source>
</evidence>
<comment type="similarity">
    <text evidence="2">Belongs to the importin beta family.</text>
</comment>
<feature type="domain" description="Importin N-terminal" evidence="5">
    <location>
        <begin position="38"/>
        <end position="109"/>
    </location>
</feature>
<dbReference type="GO" id="GO:0005829">
    <property type="term" value="C:cytosol"/>
    <property type="evidence" value="ECO:0007669"/>
    <property type="project" value="TreeGrafter"/>
</dbReference>
<evidence type="ECO:0000256" key="2">
    <source>
        <dbReference type="ARBA" id="ARBA00007991"/>
    </source>
</evidence>
<evidence type="ECO:0000256" key="1">
    <source>
        <dbReference type="ARBA" id="ARBA00004123"/>
    </source>
</evidence>
<dbReference type="OrthoDB" id="361693at2759"/>
<dbReference type="InterPro" id="IPR011989">
    <property type="entry name" value="ARM-like"/>
</dbReference>
<keyword evidence="7" id="KW-1185">Reference proteome</keyword>
<comment type="subcellular location">
    <subcellularLocation>
        <location evidence="1">Nucleus</location>
    </subcellularLocation>
</comment>
<dbReference type="AlphaFoldDB" id="A0A166FYV5"/>
<dbReference type="GO" id="GO:0031267">
    <property type="term" value="F:small GTPase binding"/>
    <property type="evidence" value="ECO:0007669"/>
    <property type="project" value="InterPro"/>
</dbReference>
<organism evidence="6 7">
    <name type="scientific">Athelia psychrophila</name>
    <dbReference type="NCBI Taxonomy" id="1759441"/>
    <lineage>
        <taxon>Eukaryota</taxon>
        <taxon>Fungi</taxon>
        <taxon>Dikarya</taxon>
        <taxon>Basidiomycota</taxon>
        <taxon>Agaricomycotina</taxon>
        <taxon>Agaricomycetes</taxon>
        <taxon>Agaricomycetidae</taxon>
        <taxon>Atheliales</taxon>
        <taxon>Atheliaceae</taxon>
        <taxon>Athelia</taxon>
    </lineage>
</organism>
<dbReference type="InterPro" id="IPR001494">
    <property type="entry name" value="Importin-beta_N"/>
</dbReference>
<evidence type="ECO:0000256" key="4">
    <source>
        <dbReference type="ARBA" id="ARBA00023242"/>
    </source>
</evidence>
<dbReference type="PANTHER" id="PTHR10997">
    <property type="entry name" value="IMPORTIN-7, 8, 11"/>
    <property type="match status" value="1"/>
</dbReference>
<dbReference type="PANTHER" id="PTHR10997:SF7">
    <property type="entry name" value="IMPORTIN-11"/>
    <property type="match status" value="1"/>
</dbReference>
<reference evidence="6 7" key="1">
    <citation type="journal article" date="2016" name="Mol. Biol. Evol.">
        <title>Comparative Genomics of Early-Diverging Mushroom-Forming Fungi Provides Insights into the Origins of Lignocellulose Decay Capabilities.</title>
        <authorList>
            <person name="Nagy L.G."/>
            <person name="Riley R."/>
            <person name="Tritt A."/>
            <person name="Adam C."/>
            <person name="Daum C."/>
            <person name="Floudas D."/>
            <person name="Sun H."/>
            <person name="Yadav J.S."/>
            <person name="Pangilinan J."/>
            <person name="Larsson K.H."/>
            <person name="Matsuura K."/>
            <person name="Barry K."/>
            <person name="Labutti K."/>
            <person name="Kuo R."/>
            <person name="Ohm R.A."/>
            <person name="Bhattacharya S.S."/>
            <person name="Shirouzu T."/>
            <person name="Yoshinaga Y."/>
            <person name="Martin F.M."/>
            <person name="Grigoriev I.V."/>
            <person name="Hibbett D.S."/>
        </authorList>
    </citation>
    <scope>NUCLEOTIDE SEQUENCE [LARGE SCALE GENOMIC DNA]</scope>
    <source>
        <strain evidence="6 7">CBS 109695</strain>
    </source>
</reference>